<keyword evidence="2" id="KW-0479">Metal-binding</keyword>
<protein>
    <submittedName>
        <fullName evidence="4">Molybdate ABC transporter substrate-binding protein</fullName>
    </submittedName>
</protein>
<dbReference type="Proteomes" id="UP001596071">
    <property type="component" value="Unassembled WGS sequence"/>
</dbReference>
<sequence length="257" mass="28414">MKKFVQWMLLFVMLAIPFGCDKKTNEHAGRTELSISAAASLTDALTEMKKVYETKNDHVSVTLNFGSSRKLATQIDQGAPADIFLSASEEDMDKMNEKGLVVKSSIVDFTGNSIVLIANKAVNDPVDSFEQLYSLPFDHITIGEPDAVPAGRYAKEVLEHLDLWMPLKDKLVMGSDVRQVLTHVEMGNAEYGIVYSTDAFISDKVVVVAEASPSWHTPIVYPGAVVKNSNHHDEAQKFLEFLASEEGKAILQKYGFK</sequence>
<evidence type="ECO:0000313" key="5">
    <source>
        <dbReference type="Proteomes" id="UP001596071"/>
    </source>
</evidence>
<dbReference type="PANTHER" id="PTHR30632:SF0">
    <property type="entry name" value="SULFATE-BINDING PROTEIN"/>
    <property type="match status" value="1"/>
</dbReference>
<evidence type="ECO:0000313" key="4">
    <source>
        <dbReference type="EMBL" id="MFC5603371.1"/>
    </source>
</evidence>
<dbReference type="Pfam" id="PF13531">
    <property type="entry name" value="SBP_bac_11"/>
    <property type="match status" value="1"/>
</dbReference>
<keyword evidence="3" id="KW-0732">Signal</keyword>
<dbReference type="PIRSF" id="PIRSF004846">
    <property type="entry name" value="ModA"/>
    <property type="match status" value="1"/>
</dbReference>
<dbReference type="EMBL" id="JBHSNP010000011">
    <property type="protein sequence ID" value="MFC5603371.1"/>
    <property type="molecule type" value="Genomic_DNA"/>
</dbReference>
<gene>
    <name evidence="4" type="primary">modA</name>
    <name evidence="4" type="ORF">ACFPTP_09050</name>
</gene>
<dbReference type="RefSeq" id="WP_381443754.1">
    <property type="nucleotide sequence ID" value="NZ_JBHSNP010000011.1"/>
</dbReference>
<accession>A0ABW0TWH9</accession>
<evidence type="ECO:0000256" key="2">
    <source>
        <dbReference type="ARBA" id="ARBA00022723"/>
    </source>
</evidence>
<dbReference type="SUPFAM" id="SSF53850">
    <property type="entry name" value="Periplasmic binding protein-like II"/>
    <property type="match status" value="1"/>
</dbReference>
<keyword evidence="5" id="KW-1185">Reference proteome</keyword>
<dbReference type="NCBIfam" id="TIGR01256">
    <property type="entry name" value="modA"/>
    <property type="match status" value="1"/>
</dbReference>
<comment type="caution">
    <text evidence="4">The sequence shown here is derived from an EMBL/GenBank/DDBJ whole genome shotgun (WGS) entry which is preliminary data.</text>
</comment>
<organism evidence="4 5">
    <name type="scientific">Sporosarcina koreensis</name>
    <dbReference type="NCBI Taxonomy" id="334735"/>
    <lineage>
        <taxon>Bacteria</taxon>
        <taxon>Bacillati</taxon>
        <taxon>Bacillota</taxon>
        <taxon>Bacilli</taxon>
        <taxon>Bacillales</taxon>
        <taxon>Caryophanaceae</taxon>
        <taxon>Sporosarcina</taxon>
    </lineage>
</organism>
<dbReference type="PANTHER" id="PTHR30632">
    <property type="entry name" value="MOLYBDATE-BINDING PERIPLASMIC PROTEIN"/>
    <property type="match status" value="1"/>
</dbReference>
<proteinExistence type="inferred from homology"/>
<dbReference type="InterPro" id="IPR050682">
    <property type="entry name" value="ModA/WtpA"/>
</dbReference>
<dbReference type="InterPro" id="IPR041879">
    <property type="entry name" value="YvgL-like_PBP2"/>
</dbReference>
<name>A0ABW0TWH9_9BACL</name>
<dbReference type="InterPro" id="IPR005950">
    <property type="entry name" value="ModA"/>
</dbReference>
<evidence type="ECO:0000256" key="3">
    <source>
        <dbReference type="ARBA" id="ARBA00022729"/>
    </source>
</evidence>
<reference evidence="5" key="1">
    <citation type="journal article" date="2019" name="Int. J. Syst. Evol. Microbiol.">
        <title>The Global Catalogue of Microorganisms (GCM) 10K type strain sequencing project: providing services to taxonomists for standard genome sequencing and annotation.</title>
        <authorList>
            <consortium name="The Broad Institute Genomics Platform"/>
            <consortium name="The Broad Institute Genome Sequencing Center for Infectious Disease"/>
            <person name="Wu L."/>
            <person name="Ma J."/>
        </authorList>
    </citation>
    <scope>NUCLEOTIDE SEQUENCE [LARGE SCALE GENOMIC DNA]</scope>
    <source>
        <strain evidence="5">KACC 11299</strain>
    </source>
</reference>
<dbReference type="Gene3D" id="3.40.190.10">
    <property type="entry name" value="Periplasmic binding protein-like II"/>
    <property type="match status" value="2"/>
</dbReference>
<comment type="similarity">
    <text evidence="1">Belongs to the bacterial solute-binding protein ModA family.</text>
</comment>
<dbReference type="CDD" id="cd13537">
    <property type="entry name" value="PBP2_YvgL_like"/>
    <property type="match status" value="1"/>
</dbReference>
<evidence type="ECO:0000256" key="1">
    <source>
        <dbReference type="ARBA" id="ARBA00009175"/>
    </source>
</evidence>